<protein>
    <recommendedName>
        <fullName evidence="3">RNase H type-1 domain-containing protein</fullName>
    </recommendedName>
</protein>
<evidence type="ECO:0008006" key="3">
    <source>
        <dbReference type="Google" id="ProtNLM"/>
    </source>
</evidence>
<evidence type="ECO:0000313" key="2">
    <source>
        <dbReference type="Proteomes" id="UP000499080"/>
    </source>
</evidence>
<reference evidence="1 2" key="1">
    <citation type="journal article" date="2019" name="Sci. Rep.">
        <title>Orb-weaving spider Araneus ventricosus genome elucidates the spidroin gene catalogue.</title>
        <authorList>
            <person name="Kono N."/>
            <person name="Nakamura H."/>
            <person name="Ohtoshi R."/>
            <person name="Moran D.A.P."/>
            <person name="Shinohara A."/>
            <person name="Yoshida Y."/>
            <person name="Fujiwara M."/>
            <person name="Mori M."/>
            <person name="Tomita M."/>
            <person name="Arakawa K."/>
        </authorList>
    </citation>
    <scope>NUCLEOTIDE SEQUENCE [LARGE SCALE GENOMIC DNA]</scope>
</reference>
<dbReference type="OrthoDB" id="6769383at2759"/>
<dbReference type="AlphaFoldDB" id="A0A4Y2PLX1"/>
<evidence type="ECO:0000313" key="1">
    <source>
        <dbReference type="EMBL" id="GBN52955.1"/>
    </source>
</evidence>
<sequence>MSWSLFDESQPFGNVIYTDGSKIQNRVGCAFVQFQENDEIFSDLFRLSDEASLYSCRQAVNHEASENNFGLPICSYVLSFGAVIINEIKDNKEIFVGHPVNLDTGIRGKRTCRSVGKDGLNKGSCGFFFLSF</sequence>
<dbReference type="Proteomes" id="UP000499080">
    <property type="component" value="Unassembled WGS sequence"/>
</dbReference>
<name>A0A4Y2PLX1_ARAVE</name>
<dbReference type="EMBL" id="BGPR01011786">
    <property type="protein sequence ID" value="GBN52955.1"/>
    <property type="molecule type" value="Genomic_DNA"/>
</dbReference>
<proteinExistence type="predicted"/>
<accession>A0A4Y2PLX1</accession>
<organism evidence="1 2">
    <name type="scientific">Araneus ventricosus</name>
    <name type="common">Orbweaver spider</name>
    <name type="synonym">Epeira ventricosa</name>
    <dbReference type="NCBI Taxonomy" id="182803"/>
    <lineage>
        <taxon>Eukaryota</taxon>
        <taxon>Metazoa</taxon>
        <taxon>Ecdysozoa</taxon>
        <taxon>Arthropoda</taxon>
        <taxon>Chelicerata</taxon>
        <taxon>Arachnida</taxon>
        <taxon>Araneae</taxon>
        <taxon>Araneomorphae</taxon>
        <taxon>Entelegynae</taxon>
        <taxon>Araneoidea</taxon>
        <taxon>Araneidae</taxon>
        <taxon>Araneus</taxon>
    </lineage>
</organism>
<gene>
    <name evidence="1" type="ORF">AVEN_131215_1</name>
</gene>
<comment type="caution">
    <text evidence="1">The sequence shown here is derived from an EMBL/GenBank/DDBJ whole genome shotgun (WGS) entry which is preliminary data.</text>
</comment>
<keyword evidence="2" id="KW-1185">Reference proteome</keyword>